<evidence type="ECO:0000313" key="3">
    <source>
        <dbReference type="EMBL" id="QDU70514.1"/>
    </source>
</evidence>
<dbReference type="SMART" id="SM00448">
    <property type="entry name" value="REC"/>
    <property type="match status" value="1"/>
</dbReference>
<dbReference type="KEGG" id="mcad:Pan265_03420"/>
<dbReference type="PROSITE" id="PS50110">
    <property type="entry name" value="RESPONSE_REGULATORY"/>
    <property type="match status" value="1"/>
</dbReference>
<dbReference type="InterPro" id="IPR001789">
    <property type="entry name" value="Sig_transdc_resp-reg_receiver"/>
</dbReference>
<accession>A0A518BUA3</accession>
<dbReference type="GO" id="GO:0000160">
    <property type="term" value="P:phosphorelay signal transduction system"/>
    <property type="evidence" value="ECO:0007669"/>
    <property type="project" value="InterPro"/>
</dbReference>
<organism evidence="3 4">
    <name type="scientific">Mucisphaera calidilacus</name>
    <dbReference type="NCBI Taxonomy" id="2527982"/>
    <lineage>
        <taxon>Bacteria</taxon>
        <taxon>Pseudomonadati</taxon>
        <taxon>Planctomycetota</taxon>
        <taxon>Phycisphaerae</taxon>
        <taxon>Phycisphaerales</taxon>
        <taxon>Phycisphaeraceae</taxon>
        <taxon>Mucisphaera</taxon>
    </lineage>
</organism>
<reference evidence="3 4" key="1">
    <citation type="submission" date="2019-02" db="EMBL/GenBank/DDBJ databases">
        <title>Deep-cultivation of Planctomycetes and their phenomic and genomic characterization uncovers novel biology.</title>
        <authorList>
            <person name="Wiegand S."/>
            <person name="Jogler M."/>
            <person name="Boedeker C."/>
            <person name="Pinto D."/>
            <person name="Vollmers J."/>
            <person name="Rivas-Marin E."/>
            <person name="Kohn T."/>
            <person name="Peeters S.H."/>
            <person name="Heuer A."/>
            <person name="Rast P."/>
            <person name="Oberbeckmann S."/>
            <person name="Bunk B."/>
            <person name="Jeske O."/>
            <person name="Meyerdierks A."/>
            <person name="Storesund J.E."/>
            <person name="Kallscheuer N."/>
            <person name="Luecker S."/>
            <person name="Lage O.M."/>
            <person name="Pohl T."/>
            <person name="Merkel B.J."/>
            <person name="Hornburger P."/>
            <person name="Mueller R.-W."/>
            <person name="Bruemmer F."/>
            <person name="Labrenz M."/>
            <person name="Spormann A.M."/>
            <person name="Op den Camp H."/>
            <person name="Overmann J."/>
            <person name="Amann R."/>
            <person name="Jetten M.S.M."/>
            <person name="Mascher T."/>
            <person name="Medema M.H."/>
            <person name="Devos D.P."/>
            <person name="Kaster A.-K."/>
            <person name="Ovreas L."/>
            <person name="Rohde M."/>
            <person name="Galperin M.Y."/>
            <person name="Jogler C."/>
        </authorList>
    </citation>
    <scope>NUCLEOTIDE SEQUENCE [LARGE SCALE GENOMIC DNA]</scope>
    <source>
        <strain evidence="3 4">Pan265</strain>
    </source>
</reference>
<evidence type="ECO:0000259" key="2">
    <source>
        <dbReference type="PROSITE" id="PS50110"/>
    </source>
</evidence>
<evidence type="ECO:0000313" key="4">
    <source>
        <dbReference type="Proteomes" id="UP000320386"/>
    </source>
</evidence>
<dbReference type="Proteomes" id="UP000320386">
    <property type="component" value="Chromosome"/>
</dbReference>
<dbReference type="EMBL" id="CP036280">
    <property type="protein sequence ID" value="QDU70514.1"/>
    <property type="molecule type" value="Genomic_DNA"/>
</dbReference>
<dbReference type="RefSeq" id="WP_145444675.1">
    <property type="nucleotide sequence ID" value="NZ_CP036280.1"/>
</dbReference>
<gene>
    <name evidence="3" type="primary">rcp1</name>
    <name evidence="3" type="ORF">Pan265_03420</name>
</gene>
<dbReference type="PANTHER" id="PTHR44520">
    <property type="entry name" value="RESPONSE REGULATOR RCP1-RELATED"/>
    <property type="match status" value="1"/>
</dbReference>
<dbReference type="PANTHER" id="PTHR44520:SF2">
    <property type="entry name" value="RESPONSE REGULATOR RCP1"/>
    <property type="match status" value="1"/>
</dbReference>
<dbReference type="AlphaFoldDB" id="A0A518BUA3"/>
<dbReference type="CDD" id="cd17557">
    <property type="entry name" value="REC_Rcp-like"/>
    <property type="match status" value="1"/>
</dbReference>
<dbReference type="SUPFAM" id="SSF52172">
    <property type="entry name" value="CheY-like"/>
    <property type="match status" value="1"/>
</dbReference>
<sequence>MDRHTQPVHFLLVEDDEDHADLIARAMRDNRLFNKITLVTDGQAAIDFLHHKPPYEEAERPDIILLDIQLPILSGHEVLEAIKSDPDTATIPVVILSTSDNETDRQQAYKSGANSYLVKPLDFQSFHHLVKHLNLYWGILNQPPR</sequence>
<keyword evidence="1" id="KW-0597">Phosphoprotein</keyword>
<dbReference type="Gene3D" id="3.40.50.2300">
    <property type="match status" value="1"/>
</dbReference>
<name>A0A518BUA3_9BACT</name>
<dbReference type="OrthoDB" id="195863at2"/>
<dbReference type="Pfam" id="PF00072">
    <property type="entry name" value="Response_reg"/>
    <property type="match status" value="1"/>
</dbReference>
<dbReference type="InterPro" id="IPR011006">
    <property type="entry name" value="CheY-like_superfamily"/>
</dbReference>
<dbReference type="InterPro" id="IPR052893">
    <property type="entry name" value="TCS_response_regulator"/>
</dbReference>
<feature type="domain" description="Response regulatory" evidence="2">
    <location>
        <begin position="9"/>
        <end position="134"/>
    </location>
</feature>
<feature type="modified residue" description="4-aspartylphosphate" evidence="1">
    <location>
        <position position="67"/>
    </location>
</feature>
<proteinExistence type="predicted"/>
<keyword evidence="4" id="KW-1185">Reference proteome</keyword>
<protein>
    <submittedName>
        <fullName evidence="3">Response regulator rcp1</fullName>
    </submittedName>
</protein>
<evidence type="ECO:0000256" key="1">
    <source>
        <dbReference type="PROSITE-ProRule" id="PRU00169"/>
    </source>
</evidence>